<reference evidence="1 2" key="1">
    <citation type="submission" date="2021-04" db="EMBL/GenBank/DDBJ databases">
        <title>Metabacillus sp. strain KIGAM252 whole genome sequence.</title>
        <authorList>
            <person name="Seo M.-J."/>
            <person name="Cho E.-S."/>
            <person name="Hwang C.Y."/>
            <person name="Yoon D.J."/>
        </authorList>
    </citation>
    <scope>NUCLEOTIDE SEQUENCE [LARGE SCALE GENOMIC DNA]</scope>
    <source>
        <strain evidence="1 2">KIGAM252</strain>
    </source>
</reference>
<organism evidence="1 2">
    <name type="scientific">Metabacillus flavus</name>
    <dbReference type="NCBI Taxonomy" id="2823519"/>
    <lineage>
        <taxon>Bacteria</taxon>
        <taxon>Bacillati</taxon>
        <taxon>Bacillota</taxon>
        <taxon>Bacilli</taxon>
        <taxon>Bacillales</taxon>
        <taxon>Bacillaceae</taxon>
        <taxon>Metabacillus</taxon>
    </lineage>
</organism>
<dbReference type="RefSeq" id="WP_211561757.1">
    <property type="nucleotide sequence ID" value="NZ_JAGVRK010000001.1"/>
</dbReference>
<proteinExistence type="predicted"/>
<keyword evidence="2" id="KW-1185">Reference proteome</keyword>
<sequence length="121" mass="14585">MKRRLKKKLENKYNILKEAKRQHHKRKGIRCLEYKLLPMGKGDKIALSNDEITLDYPNASHWFLDVYYWKIDNVFQVRVFPCSKFGGSRTESPVRMIFCFENVFEKVVGDIKKDKFWETDY</sequence>
<protein>
    <submittedName>
        <fullName evidence="1">Uncharacterized protein</fullName>
    </submittedName>
</protein>
<dbReference type="EMBL" id="JAGVRK010000001">
    <property type="protein sequence ID" value="MBS2970967.1"/>
    <property type="molecule type" value="Genomic_DNA"/>
</dbReference>
<comment type="caution">
    <text evidence="1">The sequence shown here is derived from an EMBL/GenBank/DDBJ whole genome shotgun (WGS) entry which is preliminary data.</text>
</comment>
<evidence type="ECO:0000313" key="2">
    <source>
        <dbReference type="Proteomes" id="UP000682403"/>
    </source>
</evidence>
<gene>
    <name evidence="1" type="ORF">J9317_19680</name>
</gene>
<dbReference type="Proteomes" id="UP000682403">
    <property type="component" value="Unassembled WGS sequence"/>
</dbReference>
<evidence type="ECO:0000313" key="1">
    <source>
        <dbReference type="EMBL" id="MBS2970967.1"/>
    </source>
</evidence>
<name>A0ABS5LJN4_9BACI</name>
<accession>A0ABS5LJN4</accession>